<dbReference type="PANTHER" id="PTHR28181:SF1">
    <property type="entry name" value="COLD TOLERANCE PROTEIN 1"/>
    <property type="match status" value="1"/>
</dbReference>
<organism evidence="1 2">
    <name type="scientific">Candida orthopsilosis (strain 90-125)</name>
    <name type="common">Yeast</name>
    <dbReference type="NCBI Taxonomy" id="1136231"/>
    <lineage>
        <taxon>Eukaryota</taxon>
        <taxon>Fungi</taxon>
        <taxon>Dikarya</taxon>
        <taxon>Ascomycota</taxon>
        <taxon>Saccharomycotina</taxon>
        <taxon>Pichiomycetes</taxon>
        <taxon>Debaryomycetaceae</taxon>
        <taxon>Candida/Lodderomyces clade</taxon>
        <taxon>Candida</taxon>
    </lineage>
</organism>
<dbReference type="eggNOG" id="ENOG502S7B4">
    <property type="taxonomic scope" value="Eukaryota"/>
</dbReference>
<dbReference type="RefSeq" id="XP_003868369.1">
    <property type="nucleotide sequence ID" value="XM_003868321.1"/>
</dbReference>
<gene>
    <name evidence="1" type="ORF">CORT_0C00880</name>
</gene>
<name>H8X3J2_CANO9</name>
<accession>H8X3J2</accession>
<dbReference type="KEGG" id="cot:CORT_0C00880"/>
<dbReference type="InterPro" id="IPR023214">
    <property type="entry name" value="HAD_sf"/>
</dbReference>
<keyword evidence="2" id="KW-1185">Reference proteome</keyword>
<dbReference type="OrthoDB" id="10255128at2759"/>
<dbReference type="InterPro" id="IPR036412">
    <property type="entry name" value="HAD-like_sf"/>
</dbReference>
<evidence type="ECO:0000313" key="2">
    <source>
        <dbReference type="Proteomes" id="UP000005018"/>
    </source>
</evidence>
<proteinExistence type="predicted"/>
<dbReference type="Proteomes" id="UP000005018">
    <property type="component" value="Chromosome 3"/>
</dbReference>
<dbReference type="GeneID" id="14539702"/>
<dbReference type="Pfam" id="PF12710">
    <property type="entry name" value="HAD"/>
    <property type="match status" value="1"/>
</dbReference>
<dbReference type="AlphaFoldDB" id="H8X3J2"/>
<dbReference type="EMBL" id="HE681721">
    <property type="protein sequence ID" value="CCG25465.1"/>
    <property type="molecule type" value="Genomic_DNA"/>
</dbReference>
<dbReference type="Gene3D" id="3.40.50.1000">
    <property type="entry name" value="HAD superfamily/HAD-like"/>
    <property type="match status" value="1"/>
</dbReference>
<dbReference type="PANTHER" id="PTHR28181">
    <property type="entry name" value="UPF0655 PROTEIN YCR015C"/>
    <property type="match status" value="1"/>
</dbReference>
<dbReference type="HOGENOM" id="CLU_056574_2_0_1"/>
<sequence>MHRRLINHLPNKNTMTKLPFLSSSFHSPPPPPHTIIIDWDETLTTEDTIQYLAQVPYINSPQLQPSFSHYTEIYMTNYVNYRSQFGECSTLDDYVRFQSGMEPVEMGSITALEKDGIFRGLTELQIRSRDKLVELRPGAVEFLNRCLALNKEVVILSVNWTSLIIDEVLRRNSIRTESGNGKGIKIVANEFEFDDDEKTTGRWLPSPKIRTSQDKLDYINQIKSDTSVNGDANAVMYVGDSLTDLLPVLNVTYPCAIKDTKLNTLLTQLEIDHFSGTWFDFIKLIK</sequence>
<evidence type="ECO:0000313" key="1">
    <source>
        <dbReference type="EMBL" id="CCG25465.1"/>
    </source>
</evidence>
<protein>
    <submittedName>
        <fullName evidence="1">Uncharacterized protein</fullName>
    </submittedName>
</protein>
<dbReference type="NCBIfam" id="TIGR01488">
    <property type="entry name" value="HAD-SF-IB"/>
    <property type="match status" value="1"/>
</dbReference>
<dbReference type="InterPro" id="IPR050849">
    <property type="entry name" value="HAD-like_hydrolase_phosphatase"/>
</dbReference>
<reference evidence="1 2" key="1">
    <citation type="journal article" date="2012" name="PLoS ONE">
        <title>Sequence and analysis of the genome of the pathogenic yeast Candida orthopsilosis.</title>
        <authorList>
            <person name="Riccombeni A."/>
            <person name="Vidanes G."/>
            <person name="Proux-Wera E."/>
            <person name="Wolfe K.H."/>
            <person name="Butler G."/>
        </authorList>
    </citation>
    <scope>NUCLEOTIDE SEQUENCE [LARGE SCALE GENOMIC DNA]</scope>
    <source>
        <strain evidence="1 2">Co 90-125</strain>
    </source>
</reference>
<dbReference type="SUPFAM" id="SSF56784">
    <property type="entry name" value="HAD-like"/>
    <property type="match status" value="1"/>
</dbReference>